<accession>A0A2S4M8W0</accession>
<dbReference type="InterPro" id="IPR047111">
    <property type="entry name" value="YbaP-like"/>
</dbReference>
<comment type="caution">
    <text evidence="1">The sequence shown here is derived from an EMBL/GenBank/DDBJ whole genome shotgun (WGS) entry which is preliminary data.</text>
</comment>
<evidence type="ECO:0000313" key="2">
    <source>
        <dbReference type="Proteomes" id="UP000237381"/>
    </source>
</evidence>
<gene>
    <name evidence="1" type="ORF">B0G62_10781</name>
</gene>
<dbReference type="EMBL" id="PQGA01000007">
    <property type="protein sequence ID" value="POR51055.1"/>
    <property type="molecule type" value="Genomic_DNA"/>
</dbReference>
<protein>
    <submittedName>
        <fullName evidence="1">Uncharacterized protein YbaP (TraB family)</fullName>
    </submittedName>
</protein>
<dbReference type="PANTHER" id="PTHR40590">
    <property type="entry name" value="CYTOPLASMIC PROTEIN-RELATED"/>
    <property type="match status" value="1"/>
</dbReference>
<dbReference type="PANTHER" id="PTHR40590:SF1">
    <property type="entry name" value="CYTOPLASMIC PROTEIN"/>
    <property type="match status" value="1"/>
</dbReference>
<proteinExistence type="predicted"/>
<name>A0A2S4M8W0_9BURK</name>
<evidence type="ECO:0000313" key="1">
    <source>
        <dbReference type="EMBL" id="POR51055.1"/>
    </source>
</evidence>
<dbReference type="CDD" id="cd14789">
    <property type="entry name" value="Tiki"/>
    <property type="match status" value="1"/>
</dbReference>
<dbReference type="Pfam" id="PF01963">
    <property type="entry name" value="TraB_PrgY_gumN"/>
    <property type="match status" value="1"/>
</dbReference>
<reference evidence="1 2" key="1">
    <citation type="submission" date="2018-01" db="EMBL/GenBank/DDBJ databases">
        <title>Genomic Encyclopedia of Type Strains, Phase III (KMG-III): the genomes of soil and plant-associated and newly described type strains.</title>
        <authorList>
            <person name="Whitman W."/>
        </authorList>
    </citation>
    <scope>NUCLEOTIDE SEQUENCE [LARGE SCALE GENOMIC DNA]</scope>
    <source>
        <strain evidence="1 2">JCM 18070</strain>
    </source>
</reference>
<dbReference type="AlphaFoldDB" id="A0A2S4M8W0"/>
<organism evidence="1 2">
    <name type="scientific">Paraburkholderia eburnea</name>
    <dbReference type="NCBI Taxonomy" id="1189126"/>
    <lineage>
        <taxon>Bacteria</taxon>
        <taxon>Pseudomonadati</taxon>
        <taxon>Pseudomonadota</taxon>
        <taxon>Betaproteobacteria</taxon>
        <taxon>Burkholderiales</taxon>
        <taxon>Burkholderiaceae</taxon>
        <taxon>Paraburkholderia</taxon>
    </lineage>
</organism>
<sequence length="249" mass="27298">MGRASALALELPLRPRSQQDIEMYLKHALYVDDDTLLRHIAPGDESFFKKCAADAGVPFEKFARAKPWFNAFHIYALPTRGAITYAGIDVRLANIAQAQKKPVLYLESPGEQAMELDGIPKENQISMLMYACQILDASSANDTLRTDERGWLLQVQRAWQAGDAMTLGRLADSPIPGQPPELFDVSRYIYRDGTDRFVHGLSQAGLSGTSGPILVAVGFGHFFGAASLPERLKKAGYTVTGPVVDVQSQ</sequence>
<keyword evidence="2" id="KW-1185">Reference proteome</keyword>
<dbReference type="InterPro" id="IPR002816">
    <property type="entry name" value="TraB/PrgY/GumN_fam"/>
</dbReference>
<dbReference type="Proteomes" id="UP000237381">
    <property type="component" value="Unassembled WGS sequence"/>
</dbReference>